<dbReference type="InterPro" id="IPR024491">
    <property type="entry name" value="Se_SelK/SelG"/>
</dbReference>
<accession>A0A3R7BM88</accession>
<dbReference type="Proteomes" id="UP000285430">
    <property type="component" value="Unassembled WGS sequence"/>
</dbReference>
<comment type="caution">
    <text evidence="3">The sequence shown here is derived from an EMBL/GenBank/DDBJ whole genome shotgun (WGS) entry which is preliminary data.</text>
</comment>
<evidence type="ECO:0000313" key="3">
    <source>
        <dbReference type="EMBL" id="RHZ33091.1"/>
    </source>
</evidence>
<organism evidence="3 4">
    <name type="scientific">Aphanomyces astaci</name>
    <name type="common">Crayfish plague agent</name>
    <dbReference type="NCBI Taxonomy" id="112090"/>
    <lineage>
        <taxon>Eukaryota</taxon>
        <taxon>Sar</taxon>
        <taxon>Stramenopiles</taxon>
        <taxon>Oomycota</taxon>
        <taxon>Saprolegniomycetes</taxon>
        <taxon>Saprolegniales</taxon>
        <taxon>Verrucalvaceae</taxon>
        <taxon>Aphanomyces</taxon>
    </lineage>
</organism>
<proteinExistence type="predicted"/>
<sequence length="87" mass="9743">MTYVSGGQVIEKRSWLRLSIIPDIFWGIIGIFQLLYVSSKCQSRIVVRLRVEVAVAADLAEEVAQVARVVPSVACNRRLVSQVIPHH</sequence>
<keyword evidence="1" id="KW-0472">Membrane</keyword>
<reference evidence="4 5" key="1">
    <citation type="submission" date="2018-08" db="EMBL/GenBank/DDBJ databases">
        <title>Aphanomyces genome sequencing and annotation.</title>
        <authorList>
            <person name="Minardi D."/>
            <person name="Oidtmann B."/>
            <person name="Van Der Giezen M."/>
            <person name="Studholme D.J."/>
        </authorList>
    </citation>
    <scope>NUCLEOTIDE SEQUENCE [LARGE SCALE GENOMIC DNA]</scope>
    <source>
        <strain evidence="3 4">Da</strain>
        <strain evidence="2 5">Sv</strain>
    </source>
</reference>
<dbReference type="EMBL" id="QUTG01003021">
    <property type="protein sequence ID" value="RHY93568.1"/>
    <property type="molecule type" value="Genomic_DNA"/>
</dbReference>
<feature type="transmembrane region" description="Helical" evidence="1">
    <location>
        <begin position="20"/>
        <end position="38"/>
    </location>
</feature>
<dbReference type="EMBL" id="QUTH01000709">
    <property type="protein sequence ID" value="RHZ33091.1"/>
    <property type="molecule type" value="Genomic_DNA"/>
</dbReference>
<dbReference type="Proteomes" id="UP000285712">
    <property type="component" value="Unassembled WGS sequence"/>
</dbReference>
<evidence type="ECO:0000313" key="2">
    <source>
        <dbReference type="EMBL" id="RHY93568.1"/>
    </source>
</evidence>
<evidence type="ECO:0000313" key="5">
    <source>
        <dbReference type="Proteomes" id="UP000285712"/>
    </source>
</evidence>
<name>A0A3R7BM88_APHAT</name>
<evidence type="ECO:0000313" key="4">
    <source>
        <dbReference type="Proteomes" id="UP000285430"/>
    </source>
</evidence>
<dbReference type="AlphaFoldDB" id="A0A3R7BM88"/>
<gene>
    <name evidence="2" type="ORF">DYB35_000016</name>
    <name evidence="3" type="ORF">DYB37_006091</name>
</gene>
<keyword evidence="1" id="KW-0812">Transmembrane</keyword>
<dbReference type="Pfam" id="PF10961">
    <property type="entry name" value="SelK_SelG"/>
    <property type="match status" value="1"/>
</dbReference>
<protein>
    <submittedName>
        <fullName evidence="3">Uncharacterized protein</fullName>
    </submittedName>
</protein>
<evidence type="ECO:0000256" key="1">
    <source>
        <dbReference type="SAM" id="Phobius"/>
    </source>
</evidence>
<keyword evidence="1" id="KW-1133">Transmembrane helix</keyword>